<evidence type="ECO:0000313" key="11">
    <source>
        <dbReference type="Proteomes" id="UP001642464"/>
    </source>
</evidence>
<keyword evidence="11" id="KW-1185">Reference proteome</keyword>
<evidence type="ECO:0000313" key="10">
    <source>
        <dbReference type="EMBL" id="CAK9089510.1"/>
    </source>
</evidence>
<feature type="domain" description="Sugar phosphate transporter" evidence="9">
    <location>
        <begin position="185"/>
        <end position="349"/>
    </location>
</feature>
<dbReference type="Pfam" id="PF02475">
    <property type="entry name" value="TRM5-TYW2_MTfase"/>
    <property type="match status" value="1"/>
</dbReference>
<dbReference type="Pfam" id="PF03151">
    <property type="entry name" value="TPT"/>
    <property type="match status" value="1"/>
</dbReference>
<name>A0ABP0QNV3_9DINO</name>
<dbReference type="SUPFAM" id="SSF103481">
    <property type="entry name" value="Multidrug resistance efflux transporter EmrE"/>
    <property type="match status" value="1"/>
</dbReference>
<dbReference type="SUPFAM" id="SSF53335">
    <property type="entry name" value="S-adenosyl-L-methionine-dependent methyltransferases"/>
    <property type="match status" value="1"/>
</dbReference>
<keyword evidence="6 7" id="KW-0472">Membrane</keyword>
<gene>
    <name evidence="10" type="ORF">SCF082_LOCUS42236</name>
</gene>
<dbReference type="EMBL" id="CAXAMM010039851">
    <property type="protein sequence ID" value="CAK9089510.1"/>
    <property type="molecule type" value="Genomic_DNA"/>
</dbReference>
<dbReference type="InterPro" id="IPR056743">
    <property type="entry name" value="TRM5-TYW2-like_MTfase"/>
</dbReference>
<protein>
    <submittedName>
        <fullName evidence="10">tRNA(Phe) (4-demethylwyosine(37)-C(7)) aminocarboxypropyltransferase</fullName>
    </submittedName>
</protein>
<accession>A0ABP0QNV3</accession>
<dbReference type="InterPro" id="IPR004853">
    <property type="entry name" value="Sugar_P_trans_dom"/>
</dbReference>
<evidence type="ECO:0000256" key="4">
    <source>
        <dbReference type="ARBA" id="ARBA00022692"/>
    </source>
</evidence>
<sequence>MMSILQPSQECGFSFRLDLSQRLSRLSRCQGGVAERGRLRGLVQPTERVLVLGSGIGLSSCIVGAGALEVWGLEKDEVKHGFAEANIIENELEGKVRSIARDPLDVNDLGGFHRICAFLKFQPVANLKPLMDEFHREPLAVLDAFRALSGRPMQLTWRGRVPRKSIARDSYRALDKPRDVTRKVIIFALHSVCSISLTLLNKQLAKEIPFPLSIVFFQCVASIGFTMIANVWLAQIKKIQLSHLPGAMLISVLFLSCLTSSLLGLKHVHVPMVVVGKNLGPFCTALLEAVLLKATLNPRTLFSLLLGVIGSTLYAMGDLNSLFQGLFLVGGNALLVALTSVSEKYVVRTVDQVPFVLETVHRMQMSSAWAPSHTCQLTHRNHIQSSSRAHPF</sequence>
<keyword evidence="5 7" id="KW-1133">Transmembrane helix</keyword>
<organism evidence="10 11">
    <name type="scientific">Durusdinium trenchii</name>
    <dbReference type="NCBI Taxonomy" id="1381693"/>
    <lineage>
        <taxon>Eukaryota</taxon>
        <taxon>Sar</taxon>
        <taxon>Alveolata</taxon>
        <taxon>Dinophyceae</taxon>
        <taxon>Suessiales</taxon>
        <taxon>Symbiodiniaceae</taxon>
        <taxon>Durusdinium</taxon>
    </lineage>
</organism>
<proteinExistence type="predicted"/>
<dbReference type="PANTHER" id="PTHR11132">
    <property type="entry name" value="SOLUTE CARRIER FAMILY 35"/>
    <property type="match status" value="1"/>
</dbReference>
<evidence type="ECO:0000256" key="6">
    <source>
        <dbReference type="ARBA" id="ARBA00023136"/>
    </source>
</evidence>
<keyword evidence="2" id="KW-0808">Transferase</keyword>
<dbReference type="InterPro" id="IPR037185">
    <property type="entry name" value="EmrE-like"/>
</dbReference>
<evidence type="ECO:0000259" key="8">
    <source>
        <dbReference type="Pfam" id="PF02475"/>
    </source>
</evidence>
<feature type="transmembrane region" description="Helical" evidence="7">
    <location>
        <begin position="246"/>
        <end position="265"/>
    </location>
</feature>
<reference evidence="10 11" key="1">
    <citation type="submission" date="2024-02" db="EMBL/GenBank/DDBJ databases">
        <authorList>
            <person name="Chen Y."/>
            <person name="Shah S."/>
            <person name="Dougan E. K."/>
            <person name="Thang M."/>
            <person name="Chan C."/>
        </authorList>
    </citation>
    <scope>NUCLEOTIDE SEQUENCE [LARGE SCALE GENOMIC DNA]</scope>
</reference>
<keyword evidence="3" id="KW-0949">S-adenosyl-L-methionine</keyword>
<evidence type="ECO:0000256" key="1">
    <source>
        <dbReference type="ARBA" id="ARBA00004141"/>
    </source>
</evidence>
<keyword evidence="4 7" id="KW-0812">Transmembrane</keyword>
<feature type="transmembrane region" description="Helical" evidence="7">
    <location>
        <begin position="212"/>
        <end position="234"/>
    </location>
</feature>
<comment type="caution">
    <text evidence="10">The sequence shown here is derived from an EMBL/GenBank/DDBJ whole genome shotgun (WGS) entry which is preliminary data.</text>
</comment>
<dbReference type="Proteomes" id="UP001642464">
    <property type="component" value="Unassembled WGS sequence"/>
</dbReference>
<dbReference type="Gene3D" id="3.40.50.150">
    <property type="entry name" value="Vaccinia Virus protein VP39"/>
    <property type="match status" value="1"/>
</dbReference>
<evidence type="ECO:0000256" key="2">
    <source>
        <dbReference type="ARBA" id="ARBA00022679"/>
    </source>
</evidence>
<evidence type="ECO:0000256" key="5">
    <source>
        <dbReference type="ARBA" id="ARBA00022989"/>
    </source>
</evidence>
<dbReference type="InterPro" id="IPR029063">
    <property type="entry name" value="SAM-dependent_MTases_sf"/>
</dbReference>
<evidence type="ECO:0000256" key="3">
    <source>
        <dbReference type="ARBA" id="ARBA00022691"/>
    </source>
</evidence>
<evidence type="ECO:0000259" key="9">
    <source>
        <dbReference type="Pfam" id="PF03151"/>
    </source>
</evidence>
<comment type="subcellular location">
    <subcellularLocation>
        <location evidence="1">Membrane</location>
        <topology evidence="1">Multi-pass membrane protein</topology>
    </subcellularLocation>
</comment>
<evidence type="ECO:0000256" key="7">
    <source>
        <dbReference type="SAM" id="Phobius"/>
    </source>
</evidence>
<feature type="transmembrane region" description="Helical" evidence="7">
    <location>
        <begin position="322"/>
        <end position="341"/>
    </location>
</feature>
<dbReference type="InterPro" id="IPR050186">
    <property type="entry name" value="TPT_transporter"/>
</dbReference>
<feature type="domain" description="TRM5/TYW2-like methyltransferase" evidence="8">
    <location>
        <begin position="9"/>
        <end position="115"/>
    </location>
</feature>